<feature type="region of interest" description="Disordered" evidence="1">
    <location>
        <begin position="1"/>
        <end position="97"/>
    </location>
</feature>
<protein>
    <submittedName>
        <fullName evidence="2">Uncharacterized protein</fullName>
    </submittedName>
</protein>
<feature type="compositionally biased region" description="Basic and acidic residues" evidence="1">
    <location>
        <begin position="43"/>
        <end position="55"/>
    </location>
</feature>
<name>A0A329SUV8_9STRA</name>
<comment type="caution">
    <text evidence="2">The sequence shown here is derived from an EMBL/GenBank/DDBJ whole genome shotgun (WGS) entry which is preliminary data.</text>
</comment>
<dbReference type="Proteomes" id="UP000251314">
    <property type="component" value="Unassembled WGS sequence"/>
</dbReference>
<reference evidence="2 3" key="1">
    <citation type="submission" date="2018-01" db="EMBL/GenBank/DDBJ databases">
        <title>Draft genome of the strawberry crown rot pathogen Phytophthora cactorum.</title>
        <authorList>
            <person name="Armitage A.D."/>
            <person name="Lysoe E."/>
            <person name="Nellist C.F."/>
            <person name="Harrison R.J."/>
            <person name="Brurberg M.B."/>
        </authorList>
    </citation>
    <scope>NUCLEOTIDE SEQUENCE [LARGE SCALE GENOMIC DNA]</scope>
    <source>
        <strain evidence="2 3">10300</strain>
    </source>
</reference>
<accession>A0A329SUV8</accession>
<feature type="compositionally biased region" description="Acidic residues" evidence="1">
    <location>
        <begin position="18"/>
        <end position="27"/>
    </location>
</feature>
<feature type="compositionally biased region" description="Low complexity" evidence="1">
    <location>
        <begin position="56"/>
        <end position="65"/>
    </location>
</feature>
<dbReference type="EMBL" id="MJFZ01000051">
    <property type="protein sequence ID" value="RAW40221.1"/>
    <property type="molecule type" value="Genomic_DNA"/>
</dbReference>
<gene>
    <name evidence="2" type="ORF">PC110_g3606</name>
</gene>
<sequence length="97" mass="10598">MSSAGGCEVIDVVSSDDPSSDEVDMDAIDLTVSSEEGSDGDNEDARGDSPKKQKLEVVSVAEASVKAYKTREREHKQIRKKNNPWPSKLSRKSTRSN</sequence>
<dbReference type="VEuPathDB" id="FungiDB:PC110_g3606"/>
<evidence type="ECO:0000313" key="3">
    <source>
        <dbReference type="Proteomes" id="UP000251314"/>
    </source>
</evidence>
<dbReference type="AlphaFoldDB" id="A0A329SUV8"/>
<evidence type="ECO:0000313" key="2">
    <source>
        <dbReference type="EMBL" id="RAW40221.1"/>
    </source>
</evidence>
<organism evidence="2 3">
    <name type="scientific">Phytophthora cactorum</name>
    <dbReference type="NCBI Taxonomy" id="29920"/>
    <lineage>
        <taxon>Eukaryota</taxon>
        <taxon>Sar</taxon>
        <taxon>Stramenopiles</taxon>
        <taxon>Oomycota</taxon>
        <taxon>Peronosporomycetes</taxon>
        <taxon>Peronosporales</taxon>
        <taxon>Peronosporaceae</taxon>
        <taxon>Phytophthora</taxon>
    </lineage>
</organism>
<dbReference type="OrthoDB" id="10364408at2759"/>
<keyword evidence="3" id="KW-1185">Reference proteome</keyword>
<proteinExistence type="predicted"/>
<evidence type="ECO:0000256" key="1">
    <source>
        <dbReference type="SAM" id="MobiDB-lite"/>
    </source>
</evidence>